<gene>
    <name evidence="1" type="ORF">RXV94_09050</name>
</gene>
<evidence type="ECO:0000313" key="2">
    <source>
        <dbReference type="Proteomes" id="UP001268651"/>
    </source>
</evidence>
<protein>
    <submittedName>
        <fullName evidence="1">Uncharacterized protein</fullName>
    </submittedName>
</protein>
<organism evidence="1 2">
    <name type="scientific">Gilvirhabdus luticola</name>
    <dbReference type="NCBI Taxonomy" id="3079858"/>
    <lineage>
        <taxon>Bacteria</taxon>
        <taxon>Pseudomonadati</taxon>
        <taxon>Bacteroidota</taxon>
        <taxon>Flavobacteriia</taxon>
        <taxon>Flavobacteriales</taxon>
        <taxon>Flavobacteriaceae</taxon>
        <taxon>Gilvirhabdus</taxon>
    </lineage>
</organism>
<reference evidence="1 2" key="1">
    <citation type="submission" date="2023-10" db="EMBL/GenBank/DDBJ databases">
        <title>Marimonas sp. nov. isolated from tidal mud flat.</title>
        <authorList>
            <person name="Jaincy N.J."/>
            <person name="Srinivasan S."/>
            <person name="Lee S.-S."/>
        </authorList>
    </citation>
    <scope>NUCLEOTIDE SEQUENCE [LARGE SCALE GENOMIC DNA]</scope>
    <source>
        <strain evidence="1 2">MJ-SS3</strain>
    </source>
</reference>
<dbReference type="Proteomes" id="UP001268651">
    <property type="component" value="Unassembled WGS sequence"/>
</dbReference>
<accession>A0ABU3U891</accession>
<dbReference type="EMBL" id="JAWHTF010000004">
    <property type="protein sequence ID" value="MDU8886305.1"/>
    <property type="molecule type" value="Genomic_DNA"/>
</dbReference>
<comment type="caution">
    <text evidence="1">The sequence shown here is derived from an EMBL/GenBank/DDBJ whole genome shotgun (WGS) entry which is preliminary data.</text>
</comment>
<proteinExistence type="predicted"/>
<name>A0ABU3U891_9FLAO</name>
<evidence type="ECO:0000313" key="1">
    <source>
        <dbReference type="EMBL" id="MDU8886305.1"/>
    </source>
</evidence>
<dbReference type="RefSeq" id="WP_316662292.1">
    <property type="nucleotide sequence ID" value="NZ_JAWHTF010000004.1"/>
</dbReference>
<sequence length="204" mass="23583">MQTTDGHIVILLSNKGYVALENNEIFQLWKNTRLGDIYTELHQRYPSFEISLGSLEEVQFNDTHEVYNKFLYEHKSEESDFIVNTNFNKDLETGNKTMNTRNKAKVKAVAVIGINVTAGIMHLGFQTMADTVCYAEAKIIDKLNIFDKTVEDIMNARKLKTKKSQQSLLRSPKRVKHSTSQFYCKIRDIKERVKTNNNIRTQTV</sequence>
<keyword evidence="2" id="KW-1185">Reference proteome</keyword>